<evidence type="ECO:0000259" key="4">
    <source>
        <dbReference type="Pfam" id="PF02016"/>
    </source>
</evidence>
<keyword evidence="6" id="KW-0645">Protease</keyword>
<evidence type="ECO:0000256" key="2">
    <source>
        <dbReference type="ARBA" id="ARBA00022801"/>
    </source>
</evidence>
<dbReference type="EMBL" id="FOOG01000042">
    <property type="protein sequence ID" value="SFG42931.1"/>
    <property type="molecule type" value="Genomic_DNA"/>
</dbReference>
<reference evidence="7" key="1">
    <citation type="submission" date="2016-10" db="EMBL/GenBank/DDBJ databases">
        <authorList>
            <person name="Varghese N."/>
            <person name="Submissions S."/>
        </authorList>
    </citation>
    <scope>NUCLEOTIDE SEQUENCE [LARGE SCALE GENOMIC DNA]</scope>
    <source>
        <strain evidence="7">FP5</strain>
    </source>
</reference>
<dbReference type="GO" id="GO:0004180">
    <property type="term" value="F:carboxypeptidase activity"/>
    <property type="evidence" value="ECO:0007669"/>
    <property type="project" value="UniProtKB-KW"/>
</dbReference>
<accession>A0A1I2RYT9</accession>
<name>A0A1I2RYT9_9BACI</name>
<dbReference type="PANTHER" id="PTHR30237:SF6">
    <property type="entry name" value="CARBOXYPEPTIDASE YOCD-RELATED"/>
    <property type="match status" value="1"/>
</dbReference>
<gene>
    <name evidence="6" type="ORF">SAMN05216353_14226</name>
</gene>
<dbReference type="RefSeq" id="WP_089753867.1">
    <property type="nucleotide sequence ID" value="NZ_FOOG01000042.1"/>
</dbReference>
<dbReference type="InterPro" id="IPR003507">
    <property type="entry name" value="S66_fam"/>
</dbReference>
<dbReference type="Gene3D" id="3.50.30.60">
    <property type="entry name" value="LD-carboxypeptidase A C-terminal domain-like"/>
    <property type="match status" value="1"/>
</dbReference>
<proteinExistence type="inferred from homology"/>
<dbReference type="InterPro" id="IPR029062">
    <property type="entry name" value="Class_I_gatase-like"/>
</dbReference>
<dbReference type="Pfam" id="PF17676">
    <property type="entry name" value="Peptidase_S66C"/>
    <property type="match status" value="1"/>
</dbReference>
<feature type="domain" description="LD-carboxypeptidase N-terminal" evidence="4">
    <location>
        <begin position="12"/>
        <end position="132"/>
    </location>
</feature>
<dbReference type="Proteomes" id="UP000198897">
    <property type="component" value="Unassembled WGS sequence"/>
</dbReference>
<dbReference type="SUPFAM" id="SSF52317">
    <property type="entry name" value="Class I glutamine amidotransferase-like"/>
    <property type="match status" value="1"/>
</dbReference>
<dbReference type="CDD" id="cd07062">
    <property type="entry name" value="Peptidase_S66_mccF_like"/>
    <property type="match status" value="1"/>
</dbReference>
<dbReference type="OrthoDB" id="9807329at2"/>
<keyword evidence="2" id="KW-0378">Hydrolase</keyword>
<protein>
    <submittedName>
        <fullName evidence="6">Muramoyltetrapeptide carboxypeptidase LdcA (Peptidoglycan recycling)</fullName>
    </submittedName>
</protein>
<feature type="domain" description="LD-carboxypeptidase C-terminal" evidence="5">
    <location>
        <begin position="198"/>
        <end position="312"/>
    </location>
</feature>
<sequence length="326" mass="36889">MFPDKLKQGDEIRVISPAESLSIIAEDQRKLAIQRLEQLGVRVSYSTYAEINDESALSQSIEKRVSDLHEAFNDERVTMILTTIGGFDSNQLLRYLDYDLIRQNPKILCGFSDITVLSNAIYQKTGLVTYNGPHFSTFGMKKGIEYTWAHFRQMFTQQAPYFIEQADDWSDDRWFLDQDNRQFYTNEGYAVINEGSATGRTLGGNLCTLNLLQGTEYMPALENTILFLEDDEMTIPQTFDRDLQSLIHQPGFDQVKGLVIGRFQKESNVSLDHIHAIIQSKQELSNIPVIAQASFGHTTPQFTFPIGGKAAIQASGQTASIQMIEY</sequence>
<evidence type="ECO:0000256" key="1">
    <source>
        <dbReference type="ARBA" id="ARBA00010233"/>
    </source>
</evidence>
<feature type="active site" description="Charge relay system" evidence="3">
    <location>
        <position position="297"/>
    </location>
</feature>
<evidence type="ECO:0000256" key="3">
    <source>
        <dbReference type="PIRSR" id="PIRSR028757-1"/>
    </source>
</evidence>
<dbReference type="PANTHER" id="PTHR30237">
    <property type="entry name" value="MURAMOYLTETRAPEPTIDE CARBOXYPEPTIDASE"/>
    <property type="match status" value="1"/>
</dbReference>
<organism evidence="6 7">
    <name type="scientific">Halobacillus alkaliphilus</name>
    <dbReference type="NCBI Taxonomy" id="396056"/>
    <lineage>
        <taxon>Bacteria</taxon>
        <taxon>Bacillati</taxon>
        <taxon>Bacillota</taxon>
        <taxon>Bacilli</taxon>
        <taxon>Bacillales</taxon>
        <taxon>Bacillaceae</taxon>
        <taxon>Halobacillus</taxon>
    </lineage>
</organism>
<dbReference type="Pfam" id="PF02016">
    <property type="entry name" value="Peptidase_S66"/>
    <property type="match status" value="1"/>
</dbReference>
<dbReference type="SUPFAM" id="SSF141986">
    <property type="entry name" value="LD-carboxypeptidase A C-terminal domain-like"/>
    <property type="match status" value="1"/>
</dbReference>
<dbReference type="AlphaFoldDB" id="A0A1I2RYT9"/>
<dbReference type="InterPro" id="IPR040449">
    <property type="entry name" value="Peptidase_S66_N"/>
</dbReference>
<dbReference type="InterPro" id="IPR040921">
    <property type="entry name" value="Peptidase_S66C"/>
</dbReference>
<evidence type="ECO:0000259" key="5">
    <source>
        <dbReference type="Pfam" id="PF17676"/>
    </source>
</evidence>
<feature type="active site" description="Nucleophile" evidence="3">
    <location>
        <position position="112"/>
    </location>
</feature>
<evidence type="ECO:0000313" key="6">
    <source>
        <dbReference type="EMBL" id="SFG42931.1"/>
    </source>
</evidence>
<keyword evidence="7" id="KW-1185">Reference proteome</keyword>
<dbReference type="InterPro" id="IPR027478">
    <property type="entry name" value="LdcA_N"/>
</dbReference>
<evidence type="ECO:0000313" key="7">
    <source>
        <dbReference type="Proteomes" id="UP000198897"/>
    </source>
</evidence>
<dbReference type="InterPro" id="IPR027461">
    <property type="entry name" value="Carboxypeptidase_A_C_sf"/>
</dbReference>
<dbReference type="Gene3D" id="3.40.50.10740">
    <property type="entry name" value="Class I glutamine amidotransferase-like"/>
    <property type="match status" value="1"/>
</dbReference>
<feature type="active site" description="Charge relay system" evidence="3">
    <location>
        <position position="229"/>
    </location>
</feature>
<keyword evidence="6" id="KW-0121">Carboxypeptidase</keyword>
<dbReference type="PIRSF" id="PIRSF028757">
    <property type="entry name" value="LD-carboxypeptidase"/>
    <property type="match status" value="1"/>
</dbReference>
<comment type="similarity">
    <text evidence="1">Belongs to the peptidase S66 family.</text>
</comment>